<accession>A0A917GVC8</accession>
<dbReference type="PROSITE" id="PS50975">
    <property type="entry name" value="ATP_GRASP"/>
    <property type="match status" value="1"/>
</dbReference>
<keyword evidence="4" id="KW-1185">Reference proteome</keyword>
<dbReference type="GO" id="GO:0046872">
    <property type="term" value="F:metal ion binding"/>
    <property type="evidence" value="ECO:0007669"/>
    <property type="project" value="InterPro"/>
</dbReference>
<dbReference type="EMBL" id="BMHY01000001">
    <property type="protein sequence ID" value="GGG58130.1"/>
    <property type="molecule type" value="Genomic_DNA"/>
</dbReference>
<dbReference type="InterPro" id="IPR011761">
    <property type="entry name" value="ATP-grasp"/>
</dbReference>
<dbReference type="AlphaFoldDB" id="A0A917GVC8"/>
<dbReference type="RefSeq" id="WP_188887692.1">
    <property type="nucleotide sequence ID" value="NZ_BMHY01000001.1"/>
</dbReference>
<name>A0A917GVC8_9BACL</name>
<gene>
    <name evidence="3" type="ORF">GCM10010918_09000</name>
</gene>
<evidence type="ECO:0000256" key="1">
    <source>
        <dbReference type="PROSITE-ProRule" id="PRU00409"/>
    </source>
</evidence>
<keyword evidence="1" id="KW-0067">ATP-binding</keyword>
<evidence type="ECO:0000313" key="4">
    <source>
        <dbReference type="Proteomes" id="UP000600247"/>
    </source>
</evidence>
<evidence type="ECO:0000259" key="2">
    <source>
        <dbReference type="PROSITE" id="PS50975"/>
    </source>
</evidence>
<dbReference type="SUPFAM" id="SSF56059">
    <property type="entry name" value="Glutathione synthetase ATP-binding domain-like"/>
    <property type="match status" value="1"/>
</dbReference>
<dbReference type="Pfam" id="PF14398">
    <property type="entry name" value="ATPgrasp_YheCD"/>
    <property type="match status" value="1"/>
</dbReference>
<evidence type="ECO:0000313" key="3">
    <source>
        <dbReference type="EMBL" id="GGG58130.1"/>
    </source>
</evidence>
<proteinExistence type="predicted"/>
<dbReference type="GO" id="GO:0005524">
    <property type="term" value="F:ATP binding"/>
    <property type="evidence" value="ECO:0007669"/>
    <property type="project" value="UniProtKB-UniRule"/>
</dbReference>
<keyword evidence="1" id="KW-0547">Nucleotide-binding</keyword>
<dbReference type="InterPro" id="IPR026838">
    <property type="entry name" value="YheC/D"/>
</dbReference>
<comment type="caution">
    <text evidence="3">The sequence shown here is derived from an EMBL/GenBank/DDBJ whole genome shotgun (WGS) entry which is preliminary data.</text>
</comment>
<sequence length="343" mass="39765">MNNNNGLVGILVANRSQRKYVLKQYLQHNAAKLKIFCFTPSSIKWKNKSVIGLHRSKGRWMLSRFPFPQVVYNRCYDTNQKIIERLGAVIGSQKCFNHINQFNKREIYNNLSRLLIDYLPETVAYDKEKAVQLLKVHKTLYLKPFYGHKGKGVYRAELKDSGEIHICHHYFSPTLIVRDPLQFQKSIQTFIGSTPYIIQEGVDVLQINEQNFDIRALVQKNEEGLWSITNIVSRIAYEGSYNTSICEKVCLSIEVLNCLYPPDKVNAIIRSVYDLSLRAAEIIDSNTSYHLGEFSVDFTLDNNEHLWIIELNGQPQKKLYDGLLNQFEVFKRPLDYAGYLCTH</sequence>
<organism evidence="3 4">
    <name type="scientific">Paenibacillus radicis</name>
    <name type="common">ex Gao et al. 2016</name>
    <dbReference type="NCBI Taxonomy" id="1737354"/>
    <lineage>
        <taxon>Bacteria</taxon>
        <taxon>Bacillati</taxon>
        <taxon>Bacillota</taxon>
        <taxon>Bacilli</taxon>
        <taxon>Bacillales</taxon>
        <taxon>Paenibacillaceae</taxon>
        <taxon>Paenibacillus</taxon>
    </lineage>
</organism>
<reference evidence="3 4" key="1">
    <citation type="journal article" date="2014" name="Int. J. Syst. Evol. Microbiol.">
        <title>Complete genome sequence of Corynebacterium casei LMG S-19264T (=DSM 44701T), isolated from a smear-ripened cheese.</title>
        <authorList>
            <consortium name="US DOE Joint Genome Institute (JGI-PGF)"/>
            <person name="Walter F."/>
            <person name="Albersmeier A."/>
            <person name="Kalinowski J."/>
            <person name="Ruckert C."/>
        </authorList>
    </citation>
    <scope>NUCLEOTIDE SEQUENCE [LARGE SCALE GENOMIC DNA]</scope>
    <source>
        <strain evidence="3 4">CGMCC 1.15286</strain>
    </source>
</reference>
<dbReference type="Proteomes" id="UP000600247">
    <property type="component" value="Unassembled WGS sequence"/>
</dbReference>
<protein>
    <recommendedName>
        <fullName evidence="2">ATP-grasp domain-containing protein</fullName>
    </recommendedName>
</protein>
<feature type="domain" description="ATP-grasp" evidence="2">
    <location>
        <begin position="108"/>
        <end position="338"/>
    </location>
</feature>